<sequence length="447" mass="46934">MTETSEQKVQDRLTGLRKPPPKPSLLKSYGPYAAVLAAGLGIGGYVASIPAAEEEQPAVRTSDAAEFQEDVGLAGFTTRVPRAQPAVDMPQTEPEPAAPASDPEAEQLRAELAELQAQMEVLRNEAAGTPAELAALQAEMDSLKAEAADRETAYAELERENLRLQTQLESNSLLGLPTDTAGDEEARRLAEFEARRAAAEAQRAAQNASPMVAYRAGGGSEGGAGEGGTGQRYEGDEAFVRAGATRASVTQAEIIANPSHTVVQGTLIEATLQTAIQSSLEGNVIATVSYDVFSMDMANIVIPRGSKLFGRYSSDIDRGQRRVLVAWDRVVTPDGQSAELAAYGTDRIGRSGLTGKVRNHTLARFAGAAAVSVIGGIPAIVTAALERETDNAGNRNDALTDAASDVAQNTTSALGEVIQGYLDIPTTISIDQGAVVMVQVNADVEML</sequence>
<comment type="subcellular location">
    <subcellularLocation>
        <location evidence="1">Membrane</location>
        <topology evidence="1">Single-pass membrane protein</topology>
    </subcellularLocation>
</comment>
<dbReference type="RefSeq" id="WP_101462365.1">
    <property type="nucleotide sequence ID" value="NZ_CP025410.1"/>
</dbReference>
<dbReference type="OrthoDB" id="9807354at2"/>
<accession>A0A2K9EVA7</accession>
<feature type="region of interest" description="Disordered" evidence="6">
    <location>
        <begin position="1"/>
        <end position="24"/>
    </location>
</feature>
<comment type="similarity">
    <text evidence="2">Belongs to the TrbI/VirB10 family.</text>
</comment>
<dbReference type="Pfam" id="PF03743">
    <property type="entry name" value="TrbI"/>
    <property type="match status" value="1"/>
</dbReference>
<evidence type="ECO:0000313" key="8">
    <source>
        <dbReference type="Proteomes" id="UP000233742"/>
    </source>
</evidence>
<evidence type="ECO:0000256" key="3">
    <source>
        <dbReference type="ARBA" id="ARBA00022692"/>
    </source>
</evidence>
<evidence type="ECO:0000313" key="7">
    <source>
        <dbReference type="EMBL" id="AUH35715.1"/>
    </source>
</evidence>
<dbReference type="GO" id="GO:0016020">
    <property type="term" value="C:membrane"/>
    <property type="evidence" value="ECO:0007669"/>
    <property type="project" value="UniProtKB-SubCell"/>
</dbReference>
<dbReference type="CDD" id="cd16429">
    <property type="entry name" value="VirB10"/>
    <property type="match status" value="1"/>
</dbReference>
<evidence type="ECO:0000256" key="6">
    <source>
        <dbReference type="SAM" id="MobiDB-lite"/>
    </source>
</evidence>
<dbReference type="EMBL" id="CP025410">
    <property type="protein sequence ID" value="AUH35715.1"/>
    <property type="molecule type" value="Genomic_DNA"/>
</dbReference>
<proteinExistence type="inferred from homology"/>
<dbReference type="InterPro" id="IPR005498">
    <property type="entry name" value="T4SS_VirB10/TraB/TrbI"/>
</dbReference>
<reference evidence="7 8" key="1">
    <citation type="submission" date="2017-12" db="EMBL/GenBank/DDBJ databases">
        <authorList>
            <person name="Hurst M.R.H."/>
        </authorList>
    </citation>
    <scope>NUCLEOTIDE SEQUENCE [LARGE SCALE GENOMIC DNA]</scope>
    <source>
        <strain evidence="7 8">BM15</strain>
        <plasmid evidence="8">Plasmid pbm152</plasmid>
    </source>
</reference>
<geneLocation type="plasmid" evidence="8">
    <name>pbm152</name>
</geneLocation>
<protein>
    <submittedName>
        <fullName evidence="7">Conjugal transfer protein</fullName>
    </submittedName>
</protein>
<gene>
    <name evidence="7" type="ORF">CUV01_19220</name>
</gene>
<dbReference type="Proteomes" id="UP000233742">
    <property type="component" value="Plasmid pBM152"/>
</dbReference>
<evidence type="ECO:0000256" key="1">
    <source>
        <dbReference type="ARBA" id="ARBA00004167"/>
    </source>
</evidence>
<organism evidence="7 8">
    <name type="scientific">Paracoccus tegillarcae</name>
    <dbReference type="NCBI Taxonomy" id="1529068"/>
    <lineage>
        <taxon>Bacteria</taxon>
        <taxon>Pseudomonadati</taxon>
        <taxon>Pseudomonadota</taxon>
        <taxon>Alphaproteobacteria</taxon>
        <taxon>Rhodobacterales</taxon>
        <taxon>Paracoccaceae</taxon>
        <taxon>Paracoccus</taxon>
    </lineage>
</organism>
<keyword evidence="7" id="KW-0614">Plasmid</keyword>
<evidence type="ECO:0000256" key="4">
    <source>
        <dbReference type="ARBA" id="ARBA00022989"/>
    </source>
</evidence>
<keyword evidence="8" id="KW-1185">Reference proteome</keyword>
<name>A0A2K9EVA7_9RHOB</name>
<keyword evidence="3" id="KW-0812">Transmembrane</keyword>
<dbReference type="Gene3D" id="1.20.5.1700">
    <property type="match status" value="1"/>
</dbReference>
<dbReference type="KEGG" id="paro:CUV01_19220"/>
<feature type="region of interest" description="Disordered" evidence="6">
    <location>
        <begin position="79"/>
        <end position="106"/>
    </location>
</feature>
<dbReference type="Gene3D" id="2.40.128.260">
    <property type="entry name" value="Type IV secretion system, VirB10/TraB/TrbI"/>
    <property type="match status" value="1"/>
</dbReference>
<evidence type="ECO:0000256" key="5">
    <source>
        <dbReference type="ARBA" id="ARBA00023136"/>
    </source>
</evidence>
<feature type="compositionally biased region" description="Basic and acidic residues" evidence="6">
    <location>
        <begin position="1"/>
        <end position="11"/>
    </location>
</feature>
<keyword evidence="5" id="KW-0472">Membrane</keyword>
<dbReference type="AlphaFoldDB" id="A0A2K9EVA7"/>
<keyword evidence="4" id="KW-1133">Transmembrane helix</keyword>
<evidence type="ECO:0000256" key="2">
    <source>
        <dbReference type="ARBA" id="ARBA00010265"/>
    </source>
</evidence>
<dbReference type="InterPro" id="IPR042217">
    <property type="entry name" value="T4SS_VirB10/TrbI"/>
</dbReference>